<evidence type="ECO:0000256" key="6">
    <source>
        <dbReference type="RuleBase" id="RU363034"/>
    </source>
</evidence>
<evidence type="ECO:0000256" key="7">
    <source>
        <dbReference type="SAM" id="MobiDB-lite"/>
    </source>
</evidence>
<dbReference type="PROSITE" id="PS50240">
    <property type="entry name" value="TRYPSIN_DOM"/>
    <property type="match status" value="1"/>
</dbReference>
<evidence type="ECO:0000256" key="3">
    <source>
        <dbReference type="ARBA" id="ARBA00022801"/>
    </source>
</evidence>
<dbReference type="PANTHER" id="PTHR24271:SF48">
    <property type="entry name" value="KALLIKREIN-14"/>
    <property type="match status" value="1"/>
</dbReference>
<keyword evidence="3 6" id="KW-0378">Hydrolase</keyword>
<dbReference type="PANTHER" id="PTHR24271">
    <property type="entry name" value="KALLIKREIN-RELATED"/>
    <property type="match status" value="1"/>
</dbReference>
<evidence type="ECO:0000259" key="8">
    <source>
        <dbReference type="PROSITE" id="PS50240"/>
    </source>
</evidence>
<comment type="similarity">
    <text evidence="1">Belongs to the peptidase S1 family. Snake venom subfamily.</text>
</comment>
<feature type="compositionally biased region" description="Low complexity" evidence="7">
    <location>
        <begin position="41"/>
        <end position="60"/>
    </location>
</feature>
<evidence type="ECO:0000256" key="4">
    <source>
        <dbReference type="ARBA" id="ARBA00022825"/>
    </source>
</evidence>
<accession>A0A8C3V1S2</accession>
<dbReference type="Ensembl" id="ENSCUST00005020701.1">
    <property type="protein sequence ID" value="ENSCUSP00005019955.1"/>
    <property type="gene ID" value="ENSCUSG00005012290.1"/>
</dbReference>
<dbReference type="PRINTS" id="PR00722">
    <property type="entry name" value="CHYMOTRYPSIN"/>
</dbReference>
<protein>
    <recommendedName>
        <fullName evidence="8">Peptidase S1 domain-containing protein</fullName>
    </recommendedName>
</protein>
<feature type="domain" description="Peptidase S1" evidence="8">
    <location>
        <begin position="159"/>
        <end position="379"/>
    </location>
</feature>
<dbReference type="InterPro" id="IPR001254">
    <property type="entry name" value="Trypsin_dom"/>
</dbReference>
<sequence>MAASPGRCHTFDSRDGDTPGGHGDTPGGTVPTPGGHGDTPGGTVPTPGGHGDTPGVTVPTLVSLSHSGVTVTPRCHCHTPGGTVPTPVSLSPLWCHCPHPGPHGATPPLSPHRCPFVPTGATLSQPPPCPPGQQAAGDGPGATCVPVSPVSPGGDEDRIIGGYPCVPLSQPWQALLYGPLRCGGVLVAPRWVLTAAHCNRRGLRVRLGEDDLSRREGTEQERRVVQAVPHPRFNPVTLDSDLALLRLDRPAVTNRAVRPLRLPQSCAPAGASCLLSGWGTVTTPQVTLPSRLICAYVQLLSEAACRRAYPQRITPSMLCAGVSDRRVDSCQGDSGGPLSCNGTLQGVVSWGLQTCALPGHPGVYTKVCRFTDWIQSVINSN</sequence>
<evidence type="ECO:0000313" key="9">
    <source>
        <dbReference type="Ensembl" id="ENSCUSP00005019955.1"/>
    </source>
</evidence>
<dbReference type="AlphaFoldDB" id="A0A8C3V1S2"/>
<dbReference type="Gene3D" id="2.40.10.10">
    <property type="entry name" value="Trypsin-like serine proteases"/>
    <property type="match status" value="2"/>
</dbReference>
<dbReference type="InterPro" id="IPR009003">
    <property type="entry name" value="Peptidase_S1_PA"/>
</dbReference>
<dbReference type="InterPro" id="IPR033116">
    <property type="entry name" value="TRYPSIN_SER"/>
</dbReference>
<dbReference type="CDD" id="cd00190">
    <property type="entry name" value="Tryp_SPc"/>
    <property type="match status" value="1"/>
</dbReference>
<dbReference type="GO" id="GO:0030141">
    <property type="term" value="C:secretory granule"/>
    <property type="evidence" value="ECO:0007669"/>
    <property type="project" value="TreeGrafter"/>
</dbReference>
<keyword evidence="4 6" id="KW-0720">Serine protease</keyword>
<dbReference type="InterPro" id="IPR018114">
    <property type="entry name" value="TRYPSIN_HIS"/>
</dbReference>
<reference evidence="9" key="2">
    <citation type="submission" date="2025-08" db="UniProtKB">
        <authorList>
            <consortium name="Ensembl"/>
        </authorList>
    </citation>
    <scope>IDENTIFICATION</scope>
</reference>
<evidence type="ECO:0000256" key="2">
    <source>
        <dbReference type="ARBA" id="ARBA00022670"/>
    </source>
</evidence>
<evidence type="ECO:0000256" key="5">
    <source>
        <dbReference type="ARBA" id="ARBA00023157"/>
    </source>
</evidence>
<dbReference type="Proteomes" id="UP000694563">
    <property type="component" value="Chromosome 39"/>
</dbReference>
<dbReference type="Pfam" id="PF00089">
    <property type="entry name" value="Trypsin"/>
    <property type="match status" value="1"/>
</dbReference>
<dbReference type="PROSITE" id="PS00135">
    <property type="entry name" value="TRYPSIN_SER"/>
    <property type="match status" value="1"/>
</dbReference>
<dbReference type="InterPro" id="IPR043504">
    <property type="entry name" value="Peptidase_S1_PA_chymotrypsin"/>
</dbReference>
<dbReference type="FunFam" id="2.40.10.10:FF:000010">
    <property type="entry name" value="Kallikrein related peptidase 11"/>
    <property type="match status" value="1"/>
</dbReference>
<dbReference type="SMART" id="SM00020">
    <property type="entry name" value="Tryp_SPc"/>
    <property type="match status" value="1"/>
</dbReference>
<dbReference type="InterPro" id="IPR001314">
    <property type="entry name" value="Peptidase_S1A"/>
</dbReference>
<keyword evidence="5" id="KW-1015">Disulfide bond</keyword>
<name>A0A8C3V1S2_CATUS</name>
<keyword evidence="10" id="KW-1185">Reference proteome</keyword>
<evidence type="ECO:0000313" key="10">
    <source>
        <dbReference type="Proteomes" id="UP000694563"/>
    </source>
</evidence>
<organism evidence="9 10">
    <name type="scientific">Catharus ustulatus</name>
    <name type="common">Russet-backed thrush</name>
    <name type="synonym">Hylocichla ustulatus</name>
    <dbReference type="NCBI Taxonomy" id="91951"/>
    <lineage>
        <taxon>Eukaryota</taxon>
        <taxon>Metazoa</taxon>
        <taxon>Chordata</taxon>
        <taxon>Craniata</taxon>
        <taxon>Vertebrata</taxon>
        <taxon>Euteleostomi</taxon>
        <taxon>Archelosauria</taxon>
        <taxon>Archosauria</taxon>
        <taxon>Dinosauria</taxon>
        <taxon>Saurischia</taxon>
        <taxon>Theropoda</taxon>
        <taxon>Coelurosauria</taxon>
        <taxon>Aves</taxon>
        <taxon>Neognathae</taxon>
        <taxon>Neoaves</taxon>
        <taxon>Telluraves</taxon>
        <taxon>Australaves</taxon>
        <taxon>Passeriformes</taxon>
        <taxon>Turdidae</taxon>
        <taxon>Catharus</taxon>
    </lineage>
</organism>
<dbReference type="GO" id="GO:0004252">
    <property type="term" value="F:serine-type endopeptidase activity"/>
    <property type="evidence" value="ECO:0007669"/>
    <property type="project" value="InterPro"/>
</dbReference>
<proteinExistence type="inferred from homology"/>
<feature type="region of interest" description="Disordered" evidence="7">
    <location>
        <begin position="1"/>
        <end position="60"/>
    </location>
</feature>
<reference evidence="9" key="1">
    <citation type="submission" date="2020-10" db="EMBL/GenBank/DDBJ databases">
        <title>Catharus ustulatus (Swainson's thrush) genome, bCatUst1, primary haplotype v2.</title>
        <authorList>
            <person name="Delmore K."/>
            <person name="Vafadar M."/>
            <person name="Formenti G."/>
            <person name="Chow W."/>
            <person name="Pelan S."/>
            <person name="Howe K."/>
            <person name="Rhie A."/>
            <person name="Mountcastle J."/>
            <person name="Haase B."/>
            <person name="Fedrigo O."/>
            <person name="Jarvis E.D."/>
        </authorList>
    </citation>
    <scope>NUCLEOTIDE SEQUENCE [LARGE SCALE GENOMIC DNA]</scope>
</reference>
<dbReference type="SUPFAM" id="SSF50494">
    <property type="entry name" value="Trypsin-like serine proteases"/>
    <property type="match status" value="1"/>
</dbReference>
<keyword evidence="2 6" id="KW-0645">Protease</keyword>
<dbReference type="GO" id="GO:0006508">
    <property type="term" value="P:proteolysis"/>
    <property type="evidence" value="ECO:0007669"/>
    <property type="project" value="UniProtKB-KW"/>
</dbReference>
<dbReference type="PROSITE" id="PS00134">
    <property type="entry name" value="TRYPSIN_HIS"/>
    <property type="match status" value="1"/>
</dbReference>
<evidence type="ECO:0000256" key="1">
    <source>
        <dbReference type="ARBA" id="ARBA00009228"/>
    </source>
</evidence>
<reference evidence="9" key="3">
    <citation type="submission" date="2025-09" db="UniProtKB">
        <authorList>
            <consortium name="Ensembl"/>
        </authorList>
    </citation>
    <scope>IDENTIFICATION</scope>
</reference>